<reference evidence="5" key="1">
    <citation type="journal article" date="2014" name="Front. Microbiol.">
        <title>High frequency of phylogenetically diverse reductive dehalogenase-homologous genes in deep subseafloor sedimentary metagenomes.</title>
        <authorList>
            <person name="Kawai M."/>
            <person name="Futagami T."/>
            <person name="Toyoda A."/>
            <person name="Takaki Y."/>
            <person name="Nishi S."/>
            <person name="Hori S."/>
            <person name="Arai W."/>
            <person name="Tsubouchi T."/>
            <person name="Morono Y."/>
            <person name="Uchiyama I."/>
            <person name="Ito T."/>
            <person name="Fujiyama A."/>
            <person name="Inagaki F."/>
            <person name="Takami H."/>
        </authorList>
    </citation>
    <scope>NUCLEOTIDE SEQUENCE</scope>
    <source>
        <strain evidence="5">Expedition CK06-06</strain>
    </source>
</reference>
<evidence type="ECO:0000313" key="5">
    <source>
        <dbReference type="EMBL" id="GAG00175.1"/>
    </source>
</evidence>
<keyword evidence="3" id="KW-0479">Metal-binding</keyword>
<accession>X0U3N3</accession>
<dbReference type="PANTHER" id="PTHR37418">
    <property type="entry name" value="3-KETO-5-AMINOHEXANOATE CLEAVAGE ENZYME-RELATED"/>
    <property type="match status" value="1"/>
</dbReference>
<dbReference type="AlphaFoldDB" id="X0U3N3"/>
<dbReference type="Gene3D" id="3.20.20.70">
    <property type="entry name" value="Aldolase class I"/>
    <property type="match status" value="1"/>
</dbReference>
<evidence type="ECO:0000256" key="3">
    <source>
        <dbReference type="ARBA" id="ARBA00022723"/>
    </source>
</evidence>
<sequence length="181" mass="19753">MGSHDKVVVTCAVTGVLTDPKRFNVPVTPEEMAQATESAYNAGASVVHSHFRCQDEGLGHLPAWDLKTVGDILSAIKERVPDIIINMSTGIPGDDLSGPLGCLEAFEPEMAACNAGSLNYLKVRKDGSWAWPPALFDNTVEKVQRFLDVMIAHRTIPEFECFDTGIVRSVKLYKLNGMFEG</sequence>
<keyword evidence="4" id="KW-0862">Zinc</keyword>
<dbReference type="GO" id="GO:0046872">
    <property type="term" value="F:metal ion binding"/>
    <property type="evidence" value="ECO:0007669"/>
    <property type="project" value="UniProtKB-KW"/>
</dbReference>
<comment type="caution">
    <text evidence="5">The sequence shown here is derived from an EMBL/GenBank/DDBJ whole genome shotgun (WGS) entry which is preliminary data.</text>
</comment>
<dbReference type="GO" id="GO:0043720">
    <property type="term" value="F:3-keto-5-aminohexanoate cleavage activity"/>
    <property type="evidence" value="ECO:0007669"/>
    <property type="project" value="InterPro"/>
</dbReference>
<dbReference type="InterPro" id="IPR013785">
    <property type="entry name" value="Aldolase_TIM"/>
</dbReference>
<comment type="cofactor">
    <cofactor evidence="1">
        <name>Zn(2+)</name>
        <dbReference type="ChEBI" id="CHEBI:29105"/>
    </cofactor>
</comment>
<gene>
    <name evidence="5" type="ORF">S01H1_41505</name>
</gene>
<dbReference type="PANTHER" id="PTHR37418:SF2">
    <property type="entry name" value="3-KETO-5-AMINOHEXANOATE CLEAVAGE ENZYME"/>
    <property type="match status" value="1"/>
</dbReference>
<dbReference type="EMBL" id="BARS01026328">
    <property type="protein sequence ID" value="GAG00175.1"/>
    <property type="molecule type" value="Genomic_DNA"/>
</dbReference>
<evidence type="ECO:0000256" key="1">
    <source>
        <dbReference type="ARBA" id="ARBA00001947"/>
    </source>
</evidence>
<proteinExistence type="predicted"/>
<dbReference type="Pfam" id="PF05853">
    <property type="entry name" value="BKACE"/>
    <property type="match status" value="1"/>
</dbReference>
<dbReference type="InterPro" id="IPR008567">
    <property type="entry name" value="BKACE"/>
</dbReference>
<evidence type="ECO:0000256" key="4">
    <source>
        <dbReference type="ARBA" id="ARBA00022833"/>
    </source>
</evidence>
<name>X0U3N3_9ZZZZ</name>
<keyword evidence="2" id="KW-0808">Transferase</keyword>
<evidence type="ECO:0008006" key="6">
    <source>
        <dbReference type="Google" id="ProtNLM"/>
    </source>
</evidence>
<feature type="non-terminal residue" evidence="5">
    <location>
        <position position="181"/>
    </location>
</feature>
<organism evidence="5">
    <name type="scientific">marine sediment metagenome</name>
    <dbReference type="NCBI Taxonomy" id="412755"/>
    <lineage>
        <taxon>unclassified sequences</taxon>
        <taxon>metagenomes</taxon>
        <taxon>ecological metagenomes</taxon>
    </lineage>
</organism>
<protein>
    <recommendedName>
        <fullName evidence="6">3-keto-5-aminohexanoate cleavage enzyme</fullName>
    </recommendedName>
</protein>
<evidence type="ECO:0000256" key="2">
    <source>
        <dbReference type="ARBA" id="ARBA00022679"/>
    </source>
</evidence>